<dbReference type="InterPro" id="IPR046342">
    <property type="entry name" value="CBS_dom_sf"/>
</dbReference>
<evidence type="ECO:0000313" key="14">
    <source>
        <dbReference type="Proteomes" id="UP000239867"/>
    </source>
</evidence>
<dbReference type="Pfam" id="PF00571">
    <property type="entry name" value="CBS"/>
    <property type="match status" value="2"/>
</dbReference>
<keyword evidence="10" id="KW-0732">Signal</keyword>
<evidence type="ECO:0000259" key="11">
    <source>
        <dbReference type="PROSITE" id="PS51371"/>
    </source>
</evidence>
<evidence type="ECO:0000256" key="7">
    <source>
        <dbReference type="PROSITE-ProRule" id="PRU00703"/>
    </source>
</evidence>
<dbReference type="PANTHER" id="PTHR22777">
    <property type="entry name" value="HEMOLYSIN-RELATED"/>
    <property type="match status" value="1"/>
</dbReference>
<dbReference type="GO" id="GO:0005886">
    <property type="term" value="C:plasma membrane"/>
    <property type="evidence" value="ECO:0007669"/>
    <property type="project" value="TreeGrafter"/>
</dbReference>
<feature type="transmembrane region" description="Helical" evidence="9">
    <location>
        <begin position="128"/>
        <end position="149"/>
    </location>
</feature>
<comment type="subcellular location">
    <subcellularLocation>
        <location evidence="1">Membrane</location>
        <topology evidence="1">Multi-pass membrane protein</topology>
    </subcellularLocation>
</comment>
<dbReference type="Pfam" id="PF01595">
    <property type="entry name" value="CNNM"/>
    <property type="match status" value="1"/>
</dbReference>
<keyword evidence="3" id="KW-0677">Repeat</keyword>
<feature type="domain" description="CNNM transmembrane" evidence="12">
    <location>
        <begin position="1"/>
        <end position="180"/>
    </location>
</feature>
<keyword evidence="4 8" id="KW-1133">Transmembrane helix</keyword>
<evidence type="ECO:0000256" key="10">
    <source>
        <dbReference type="SAM" id="SignalP"/>
    </source>
</evidence>
<dbReference type="CDD" id="cd04590">
    <property type="entry name" value="CBS_pair_CorC_HlyC_assoc"/>
    <property type="match status" value="1"/>
</dbReference>
<evidence type="ECO:0000256" key="4">
    <source>
        <dbReference type="ARBA" id="ARBA00022989"/>
    </source>
</evidence>
<evidence type="ECO:0000256" key="6">
    <source>
        <dbReference type="ARBA" id="ARBA00023136"/>
    </source>
</evidence>
<dbReference type="EMBL" id="CP021255">
    <property type="protein sequence ID" value="AVD70501.1"/>
    <property type="molecule type" value="Genomic_DNA"/>
</dbReference>
<evidence type="ECO:0000256" key="1">
    <source>
        <dbReference type="ARBA" id="ARBA00004141"/>
    </source>
</evidence>
<dbReference type="OrthoDB" id="9798188at2"/>
<keyword evidence="5 7" id="KW-0129">CBS domain</keyword>
<keyword evidence="2 8" id="KW-0812">Transmembrane</keyword>
<evidence type="ECO:0000256" key="3">
    <source>
        <dbReference type="ARBA" id="ARBA00022737"/>
    </source>
</evidence>
<dbReference type="Gene3D" id="3.10.580.10">
    <property type="entry name" value="CBS-domain"/>
    <property type="match status" value="1"/>
</dbReference>
<evidence type="ECO:0000259" key="12">
    <source>
        <dbReference type="PROSITE" id="PS51846"/>
    </source>
</evidence>
<feature type="transmembrane region" description="Helical" evidence="9">
    <location>
        <begin position="90"/>
        <end position="108"/>
    </location>
</feature>
<feature type="transmembrane region" description="Helical" evidence="9">
    <location>
        <begin position="55"/>
        <end position="83"/>
    </location>
</feature>
<gene>
    <name evidence="13" type="ORF">CAY53_02610</name>
</gene>
<feature type="chain" id="PRO_5014992424" description="Hemolysin" evidence="10">
    <location>
        <begin position="22"/>
        <end position="344"/>
    </location>
</feature>
<evidence type="ECO:0000256" key="2">
    <source>
        <dbReference type="ARBA" id="ARBA00022692"/>
    </source>
</evidence>
<evidence type="ECO:0000256" key="5">
    <source>
        <dbReference type="ARBA" id="ARBA00023122"/>
    </source>
</evidence>
<evidence type="ECO:0000256" key="8">
    <source>
        <dbReference type="PROSITE-ProRule" id="PRU01193"/>
    </source>
</evidence>
<evidence type="ECO:0000256" key="9">
    <source>
        <dbReference type="SAM" id="Phobius"/>
    </source>
</evidence>
<name>A0A2L1GLE1_9BACT</name>
<dbReference type="PROSITE" id="PS51846">
    <property type="entry name" value="CNNM"/>
    <property type="match status" value="1"/>
</dbReference>
<dbReference type="SUPFAM" id="SSF54631">
    <property type="entry name" value="CBS-domain pair"/>
    <property type="match status" value="1"/>
</dbReference>
<organism evidence="13 14">
    <name type="scientific">Desulfobulbus oralis</name>
    <dbReference type="NCBI Taxonomy" id="1986146"/>
    <lineage>
        <taxon>Bacteria</taxon>
        <taxon>Pseudomonadati</taxon>
        <taxon>Thermodesulfobacteriota</taxon>
        <taxon>Desulfobulbia</taxon>
        <taxon>Desulfobulbales</taxon>
        <taxon>Desulfobulbaceae</taxon>
        <taxon>Desulfobulbus</taxon>
    </lineage>
</organism>
<dbReference type="RefSeq" id="WP_104935804.1">
    <property type="nucleotide sequence ID" value="NZ_CP021255.1"/>
</dbReference>
<keyword evidence="6 8" id="KW-0472">Membrane</keyword>
<dbReference type="Proteomes" id="UP000239867">
    <property type="component" value="Chromosome"/>
</dbReference>
<dbReference type="PANTHER" id="PTHR22777:SF4">
    <property type="entry name" value="UPF0053 PROTEIN SLL1254"/>
    <property type="match status" value="1"/>
</dbReference>
<proteinExistence type="predicted"/>
<feature type="domain" description="CBS" evidence="11">
    <location>
        <begin position="265"/>
        <end position="323"/>
    </location>
</feature>
<feature type="signal peptide" evidence="10">
    <location>
        <begin position="1"/>
        <end position="21"/>
    </location>
</feature>
<reference evidence="13 14" key="1">
    <citation type="journal article" date="2018" name="MBio">
        <title>Insights into the evolution of host association through the isolation and characterization of a novel human periodontal pathobiont, Desulfobulbus oralis.</title>
        <authorList>
            <person name="Cross K.L."/>
            <person name="Chirania P."/>
            <person name="Xiong W."/>
            <person name="Beall C.J."/>
            <person name="Elkins J.G."/>
            <person name="Giannone R.J."/>
            <person name="Griffen A.L."/>
            <person name="Guss A.M."/>
            <person name="Hettich R.L."/>
            <person name="Joshi S.S."/>
            <person name="Mokrzan E.M."/>
            <person name="Martin R.K."/>
            <person name="Zhulin I.B."/>
            <person name="Leys E.J."/>
            <person name="Podar M."/>
        </authorList>
    </citation>
    <scope>NUCLEOTIDE SEQUENCE [LARGE SCALE GENOMIC DNA]</scope>
    <source>
        <strain evidence="13 14">ORNL</strain>
    </source>
</reference>
<protein>
    <recommendedName>
        <fullName evidence="15">Hemolysin</fullName>
    </recommendedName>
</protein>
<feature type="domain" description="CBS" evidence="11">
    <location>
        <begin position="199"/>
        <end position="260"/>
    </location>
</feature>
<evidence type="ECO:0000313" key="13">
    <source>
        <dbReference type="EMBL" id="AVD70501.1"/>
    </source>
</evidence>
<sequence>MLFVFIAAVSCALITSGFCSLFEAALLSLSATQVELLAEKNPGRGGQLRAMKASINQPITAILTLNTLAHTIGASVAGAAAAALFGQNGLLWFSLCFTLAILLFTEILPKTIGVNFAQQIGLHMVLPLRLMIFVLKPLVIVAQLMTRLVPGGQVQHRFSAEELKTIASLSRKSGVIQAEQEKVIANVLQLGQITARDIMTPRTVTFTAPVKLTIREAADMEDPWRRHSRVPVYDGEPDNVVGIVLSQDVLMAAAEQHFEKTLKTLMRPVHFVPESAPVDRIFLDFFEKRQHLFVVVDEYGSVTGVISMEDILEEILGREIVDESDTARNMQDLARRWKNTRWKK</sequence>
<dbReference type="InterPro" id="IPR044751">
    <property type="entry name" value="Ion_transp-like_CBS"/>
</dbReference>
<dbReference type="KEGG" id="deo:CAY53_02610"/>
<dbReference type="AlphaFoldDB" id="A0A2L1GLE1"/>
<evidence type="ECO:0008006" key="15">
    <source>
        <dbReference type="Google" id="ProtNLM"/>
    </source>
</evidence>
<accession>A0A2L1GLE1</accession>
<dbReference type="PROSITE" id="PS51371">
    <property type="entry name" value="CBS"/>
    <property type="match status" value="2"/>
</dbReference>
<dbReference type="InterPro" id="IPR000644">
    <property type="entry name" value="CBS_dom"/>
</dbReference>
<dbReference type="InterPro" id="IPR002550">
    <property type="entry name" value="CNNM"/>
</dbReference>
<keyword evidence="14" id="KW-1185">Reference proteome</keyword>